<keyword evidence="13" id="KW-1185">Reference proteome</keyword>
<keyword evidence="4 9" id="KW-0378">Hydrolase</keyword>
<evidence type="ECO:0000256" key="4">
    <source>
        <dbReference type="ARBA" id="ARBA00022801"/>
    </source>
</evidence>
<evidence type="ECO:0000259" key="11">
    <source>
        <dbReference type="Pfam" id="PF11975"/>
    </source>
</evidence>
<evidence type="ECO:0000256" key="5">
    <source>
        <dbReference type="ARBA" id="ARBA00023027"/>
    </source>
</evidence>
<accession>A0ABW0LMV7</accession>
<dbReference type="InterPro" id="IPR053715">
    <property type="entry name" value="GH4_Enzyme_sf"/>
</dbReference>
<dbReference type="SUPFAM" id="SSF51735">
    <property type="entry name" value="NAD(P)-binding Rossmann-fold domains"/>
    <property type="match status" value="1"/>
</dbReference>
<dbReference type="EMBL" id="JBHSMC010000025">
    <property type="protein sequence ID" value="MFC5466347.1"/>
    <property type="molecule type" value="Genomic_DNA"/>
</dbReference>
<dbReference type="NCBIfam" id="NF011657">
    <property type="entry name" value="PRK15076.1"/>
    <property type="match status" value="1"/>
</dbReference>
<sequence length="504" mass="56655">MSFKVAFIGAGSIGFTRGLLKDLLAVPEFANIEVAFTDINERNLDMVTQLCQRDIDENGLHIKIHATLDRREAFRNAKYIFSVVRIGGLEAFQTDIDIPLKYGIDQCVGDTLCAGGIMYGQRGIAEMLEICKDIREVAAPDVLLLNYANPMAMITWACNKYGGVNTIGLCHGVQHGHWQIADVLGLKQEEVDVICAGINHQTWYISIKHKGEDLTDKLLPAFEQHPEYSKTEKVRIDMLRRFGYYSTESNGHLSEYVPWYRKRPEEIKDWIDLGVWINGETGGYLRVCTEGRNWFETDFPNWLKDKPFEYKQENRSKEHGSYIIEGLETGRVYRGHFNVVNNGVISNLPDDAIIEAPGYVDRNGINMTQVGELPLGPAAVCNVSISVQRLAVEAAVNGDDFLLRQAMMMDPLTGAVCNPKEIWQMVDEFLVAQEKWLPQYTEAIAAAKERLELGDLLPTKDNYTGAARIKVKSVEEMAEDREAANKNAGEADKAQERPAEAIEK</sequence>
<dbReference type="PANTHER" id="PTHR32092:SF6">
    <property type="entry name" value="ALPHA-GALACTOSIDASE"/>
    <property type="match status" value="1"/>
</dbReference>
<evidence type="ECO:0000256" key="10">
    <source>
        <dbReference type="SAM" id="MobiDB-lite"/>
    </source>
</evidence>
<dbReference type="InterPro" id="IPR015955">
    <property type="entry name" value="Lactate_DH/Glyco_Ohase_4_C"/>
</dbReference>
<evidence type="ECO:0000256" key="9">
    <source>
        <dbReference type="RuleBase" id="RU361152"/>
    </source>
</evidence>
<evidence type="ECO:0000256" key="3">
    <source>
        <dbReference type="ARBA" id="ARBA00022723"/>
    </source>
</evidence>
<evidence type="ECO:0000256" key="6">
    <source>
        <dbReference type="ARBA" id="ARBA00023211"/>
    </source>
</evidence>
<dbReference type="PANTHER" id="PTHR32092">
    <property type="entry name" value="6-PHOSPHO-BETA-GLUCOSIDASE-RELATED"/>
    <property type="match status" value="1"/>
</dbReference>
<dbReference type="RefSeq" id="WP_382354252.1">
    <property type="nucleotide sequence ID" value="NZ_JBHSMC010000025.1"/>
</dbReference>
<dbReference type="InterPro" id="IPR001088">
    <property type="entry name" value="Glyco_hydro_4"/>
</dbReference>
<organism evidence="12 13">
    <name type="scientific">Lederbergia graminis</name>
    <dbReference type="NCBI Taxonomy" id="735518"/>
    <lineage>
        <taxon>Bacteria</taxon>
        <taxon>Bacillati</taxon>
        <taxon>Bacillota</taxon>
        <taxon>Bacilli</taxon>
        <taxon>Bacillales</taxon>
        <taxon>Bacillaceae</taxon>
        <taxon>Lederbergia</taxon>
    </lineage>
</organism>
<keyword evidence="7" id="KW-0119">Carbohydrate metabolism</keyword>
<keyword evidence="8 9" id="KW-0326">Glycosidase</keyword>
<dbReference type="InterPro" id="IPR022616">
    <property type="entry name" value="Glyco_hydro_4_C"/>
</dbReference>
<dbReference type="CDD" id="cd05297">
    <property type="entry name" value="GH4_alpha_glucosidase_galactosidase"/>
    <property type="match status" value="1"/>
</dbReference>
<feature type="region of interest" description="Disordered" evidence="10">
    <location>
        <begin position="477"/>
        <end position="504"/>
    </location>
</feature>
<dbReference type="Gene3D" id="3.90.1820.10">
    <property type="entry name" value="AglA-like glucosidase"/>
    <property type="match status" value="1"/>
</dbReference>
<evidence type="ECO:0000256" key="2">
    <source>
        <dbReference type="ARBA" id="ARBA00010141"/>
    </source>
</evidence>
<comment type="caution">
    <text evidence="12">The sequence shown here is derived from an EMBL/GenBank/DDBJ whole genome shotgun (WGS) entry which is preliminary data.</text>
</comment>
<gene>
    <name evidence="12" type="ORF">ACFPM4_16630</name>
</gene>
<evidence type="ECO:0000256" key="1">
    <source>
        <dbReference type="ARBA" id="ARBA00001936"/>
    </source>
</evidence>
<name>A0ABW0LMV7_9BACI</name>
<keyword evidence="3" id="KW-0479">Metal-binding</keyword>
<feature type="domain" description="Glycosyl hydrolase family 4 C-terminal" evidence="11">
    <location>
        <begin position="195"/>
        <end position="413"/>
    </location>
</feature>
<dbReference type="Proteomes" id="UP001596147">
    <property type="component" value="Unassembled WGS sequence"/>
</dbReference>
<comment type="similarity">
    <text evidence="2 9">Belongs to the glycosyl hydrolase 4 family.</text>
</comment>
<evidence type="ECO:0000256" key="7">
    <source>
        <dbReference type="ARBA" id="ARBA00023277"/>
    </source>
</evidence>
<dbReference type="PRINTS" id="PR00732">
    <property type="entry name" value="GLHYDRLASE4"/>
</dbReference>
<keyword evidence="6" id="KW-0464">Manganese</keyword>
<keyword evidence="5 9" id="KW-0520">NAD</keyword>
<comment type="cofactor">
    <cofactor evidence="9">
        <name>NAD(+)</name>
        <dbReference type="ChEBI" id="CHEBI:57540"/>
    </cofactor>
    <text evidence="9">Binds 1 NAD(+) per subunit.</text>
</comment>
<evidence type="ECO:0000313" key="12">
    <source>
        <dbReference type="EMBL" id="MFC5466347.1"/>
    </source>
</evidence>
<protein>
    <submittedName>
        <fullName evidence="12">Alpha-glucosidase/alpha-galactosidase</fullName>
    </submittedName>
</protein>
<dbReference type="Pfam" id="PF02056">
    <property type="entry name" value="Glyco_hydro_4"/>
    <property type="match status" value="1"/>
</dbReference>
<dbReference type="InterPro" id="IPR036291">
    <property type="entry name" value="NAD(P)-bd_dom_sf"/>
</dbReference>
<evidence type="ECO:0000313" key="13">
    <source>
        <dbReference type="Proteomes" id="UP001596147"/>
    </source>
</evidence>
<comment type="cofactor">
    <cofactor evidence="1">
        <name>Mn(2+)</name>
        <dbReference type="ChEBI" id="CHEBI:29035"/>
    </cofactor>
</comment>
<proteinExistence type="inferred from homology"/>
<reference evidence="13" key="1">
    <citation type="journal article" date="2019" name="Int. J. Syst. Evol. Microbiol.">
        <title>The Global Catalogue of Microorganisms (GCM) 10K type strain sequencing project: providing services to taxonomists for standard genome sequencing and annotation.</title>
        <authorList>
            <consortium name="The Broad Institute Genomics Platform"/>
            <consortium name="The Broad Institute Genome Sequencing Center for Infectious Disease"/>
            <person name="Wu L."/>
            <person name="Ma J."/>
        </authorList>
    </citation>
    <scope>NUCLEOTIDE SEQUENCE [LARGE SCALE GENOMIC DNA]</scope>
    <source>
        <strain evidence="13">CGMCC 1.12237</strain>
    </source>
</reference>
<evidence type="ECO:0000256" key="8">
    <source>
        <dbReference type="ARBA" id="ARBA00023295"/>
    </source>
</evidence>
<dbReference type="SUPFAM" id="SSF56327">
    <property type="entry name" value="LDH C-terminal domain-like"/>
    <property type="match status" value="1"/>
</dbReference>
<dbReference type="Pfam" id="PF11975">
    <property type="entry name" value="Glyco_hydro_4C"/>
    <property type="match status" value="1"/>
</dbReference>